<sequence length="206" mass="24257">MTRHPSFALRKIIPPPETKPIWNRSAPTALERTVALINSSPLVLFARRKCIGSRRVHTELVKHKLDFRLVYLDDLPQGNIIQRRLQDLTGQWTVPNLFAKSESIGGYRDVTEALRLGKVKEILDSSEWTELVYAVRPDAWVRDVVLKKRSEMSLNMSLQDSHKFSYVHRERWSKIKRYLGKHPEIEEFPMVHRRRRRKSIPMQPLE</sequence>
<evidence type="ECO:0000259" key="1">
    <source>
        <dbReference type="Pfam" id="PF00462"/>
    </source>
</evidence>
<dbReference type="EMBL" id="JANBUY010000047">
    <property type="protein sequence ID" value="KAJ2866005.1"/>
    <property type="molecule type" value="Genomic_DNA"/>
</dbReference>
<dbReference type="PANTHER" id="PTHR45694:SF18">
    <property type="entry name" value="GLUTAREDOXIN-1-RELATED"/>
    <property type="match status" value="1"/>
</dbReference>
<evidence type="ECO:0000313" key="3">
    <source>
        <dbReference type="Proteomes" id="UP001140074"/>
    </source>
</evidence>
<comment type="caution">
    <text evidence="2">The sequence shown here is derived from an EMBL/GenBank/DDBJ whole genome shotgun (WGS) entry which is preliminary data.</text>
</comment>
<dbReference type="GO" id="GO:0005737">
    <property type="term" value="C:cytoplasm"/>
    <property type="evidence" value="ECO:0007669"/>
    <property type="project" value="TreeGrafter"/>
</dbReference>
<dbReference type="GO" id="GO:0034599">
    <property type="term" value="P:cellular response to oxidative stress"/>
    <property type="evidence" value="ECO:0007669"/>
    <property type="project" value="TreeGrafter"/>
</dbReference>
<dbReference type="PROSITE" id="PS51354">
    <property type="entry name" value="GLUTAREDOXIN_2"/>
    <property type="match status" value="1"/>
</dbReference>
<keyword evidence="3" id="KW-1185">Reference proteome</keyword>
<dbReference type="Proteomes" id="UP001140074">
    <property type="component" value="Unassembled WGS sequence"/>
</dbReference>
<proteinExistence type="predicted"/>
<dbReference type="Gene3D" id="3.40.30.10">
    <property type="entry name" value="Glutaredoxin"/>
    <property type="match status" value="1"/>
</dbReference>
<dbReference type="PANTHER" id="PTHR45694">
    <property type="entry name" value="GLUTAREDOXIN 2"/>
    <property type="match status" value="1"/>
</dbReference>
<dbReference type="Pfam" id="PF00462">
    <property type="entry name" value="Glutaredoxin"/>
    <property type="match status" value="1"/>
</dbReference>
<gene>
    <name evidence="2" type="primary">GRX2</name>
    <name evidence="2" type="ORF">GGH94_001856</name>
</gene>
<organism evidence="2 3">
    <name type="scientific">Coemansia aciculifera</name>
    <dbReference type="NCBI Taxonomy" id="417176"/>
    <lineage>
        <taxon>Eukaryota</taxon>
        <taxon>Fungi</taxon>
        <taxon>Fungi incertae sedis</taxon>
        <taxon>Zoopagomycota</taxon>
        <taxon>Kickxellomycotina</taxon>
        <taxon>Kickxellomycetes</taxon>
        <taxon>Kickxellales</taxon>
        <taxon>Kickxellaceae</taxon>
        <taxon>Coemansia</taxon>
    </lineage>
</organism>
<dbReference type="InterPro" id="IPR002109">
    <property type="entry name" value="Glutaredoxin"/>
</dbReference>
<accession>A0A9W8IK68</accession>
<feature type="domain" description="Glutaredoxin" evidence="1">
    <location>
        <begin position="43"/>
        <end position="103"/>
    </location>
</feature>
<dbReference type="InterPro" id="IPR036249">
    <property type="entry name" value="Thioredoxin-like_sf"/>
</dbReference>
<dbReference type="SUPFAM" id="SSF52833">
    <property type="entry name" value="Thioredoxin-like"/>
    <property type="match status" value="1"/>
</dbReference>
<protein>
    <submittedName>
        <fullName evidence="2">Glutaredoxin</fullName>
    </submittedName>
</protein>
<reference evidence="2" key="1">
    <citation type="submission" date="2022-07" db="EMBL/GenBank/DDBJ databases">
        <title>Phylogenomic reconstructions and comparative analyses of Kickxellomycotina fungi.</title>
        <authorList>
            <person name="Reynolds N.K."/>
            <person name="Stajich J.E."/>
            <person name="Barry K."/>
            <person name="Grigoriev I.V."/>
            <person name="Crous P."/>
            <person name="Smith M.E."/>
        </authorList>
    </citation>
    <scope>NUCLEOTIDE SEQUENCE</scope>
    <source>
        <strain evidence="2">RSA 476</strain>
    </source>
</reference>
<dbReference type="AlphaFoldDB" id="A0A9W8IK68"/>
<name>A0A9W8IK68_9FUNG</name>
<dbReference type="GO" id="GO:0015038">
    <property type="term" value="F:glutathione disulfide oxidoreductase activity"/>
    <property type="evidence" value="ECO:0007669"/>
    <property type="project" value="TreeGrafter"/>
</dbReference>
<evidence type="ECO:0000313" key="2">
    <source>
        <dbReference type="EMBL" id="KAJ2866005.1"/>
    </source>
</evidence>